<reference evidence="1 2" key="1">
    <citation type="submission" date="2019-06" db="EMBL/GenBank/DDBJ databases">
        <title>Genome sequence analysis of &gt;100 Bacillus licheniformis strains suggests intrinsic resistance to this species.</title>
        <authorList>
            <person name="Wels M."/>
            <person name="Siezen R.J."/>
            <person name="Johansen E."/>
            <person name="Stuer-Lauridsen B."/>
            <person name="Bjerre K."/>
            <person name="Nielsen B.K.K."/>
        </authorList>
    </citation>
    <scope>NUCLEOTIDE SEQUENCE [LARGE SCALE GENOMIC DNA]</scope>
    <source>
        <strain evidence="1 2">BAC-16736</strain>
    </source>
</reference>
<dbReference type="Proteomes" id="UP000435910">
    <property type="component" value="Unassembled WGS sequence"/>
</dbReference>
<dbReference type="EMBL" id="NILC01000036">
    <property type="protein sequence ID" value="TWL20504.1"/>
    <property type="molecule type" value="Genomic_DNA"/>
</dbReference>
<evidence type="ECO:0000313" key="1">
    <source>
        <dbReference type="EMBL" id="TWL20504.1"/>
    </source>
</evidence>
<comment type="caution">
    <text evidence="1">The sequence shown here is derived from an EMBL/GenBank/DDBJ whole genome shotgun (WGS) entry which is preliminary data.</text>
</comment>
<organism evidence="1 2">
    <name type="scientific">Bacillus licheniformis</name>
    <dbReference type="NCBI Taxonomy" id="1402"/>
    <lineage>
        <taxon>Bacteria</taxon>
        <taxon>Bacillati</taxon>
        <taxon>Bacillota</taxon>
        <taxon>Bacilli</taxon>
        <taxon>Bacillales</taxon>
        <taxon>Bacillaceae</taxon>
        <taxon>Bacillus</taxon>
    </lineage>
</organism>
<sequence>MFAAFCFAFFYPKFFGEVLHKSSKANTCHLFYDESDGWYDT</sequence>
<gene>
    <name evidence="1" type="ORF">CHCC16736_4705</name>
</gene>
<name>A0A6C1WI50_BACLI</name>
<accession>A0A6C1WI50</accession>
<dbReference type="AlphaFoldDB" id="A0A6C1WI50"/>
<proteinExistence type="predicted"/>
<evidence type="ECO:0000313" key="2">
    <source>
        <dbReference type="Proteomes" id="UP000435910"/>
    </source>
</evidence>
<protein>
    <submittedName>
        <fullName evidence="1">Uncharacterized protein</fullName>
    </submittedName>
</protein>